<evidence type="ECO:0000313" key="1">
    <source>
        <dbReference type="EMBL" id="SUZ91037.1"/>
    </source>
</evidence>
<organism evidence="1">
    <name type="scientific">marine metagenome</name>
    <dbReference type="NCBI Taxonomy" id="408172"/>
    <lineage>
        <taxon>unclassified sequences</taxon>
        <taxon>metagenomes</taxon>
        <taxon>ecological metagenomes</taxon>
    </lineage>
</organism>
<dbReference type="AlphaFoldDB" id="A0A381RM98"/>
<accession>A0A381RM98</accession>
<reference evidence="1" key="1">
    <citation type="submission" date="2018-05" db="EMBL/GenBank/DDBJ databases">
        <authorList>
            <person name="Lanie J.A."/>
            <person name="Ng W.-L."/>
            <person name="Kazmierczak K.M."/>
            <person name="Andrzejewski T.M."/>
            <person name="Davidsen T.M."/>
            <person name="Wayne K.J."/>
            <person name="Tettelin H."/>
            <person name="Glass J.I."/>
            <person name="Rusch D."/>
            <person name="Podicherti R."/>
            <person name="Tsui H.-C.T."/>
            <person name="Winkler M.E."/>
        </authorList>
    </citation>
    <scope>NUCLEOTIDE SEQUENCE</scope>
</reference>
<protein>
    <submittedName>
        <fullName evidence="1">Uncharacterized protein</fullName>
    </submittedName>
</protein>
<gene>
    <name evidence="1" type="ORF">METZ01_LOCUS43891</name>
</gene>
<sequence>MFTTMFVFIGLLLLVVYGKCIDFPKNIFKNYECDDFLERVLDLFK</sequence>
<proteinExistence type="predicted"/>
<dbReference type="EMBL" id="UINC01001943">
    <property type="protein sequence ID" value="SUZ91037.1"/>
    <property type="molecule type" value="Genomic_DNA"/>
</dbReference>
<name>A0A381RM98_9ZZZZ</name>